<reference evidence="8 9" key="1">
    <citation type="submission" date="2019-07" db="EMBL/GenBank/DDBJ databases">
        <title>Quadrisphaera sp. strain DD2A genome sequencing and assembly.</title>
        <authorList>
            <person name="Kim I."/>
        </authorList>
    </citation>
    <scope>NUCLEOTIDE SEQUENCE [LARGE SCALE GENOMIC DNA]</scope>
    <source>
        <strain evidence="8 9">DD2A</strain>
    </source>
</reference>
<evidence type="ECO:0000256" key="3">
    <source>
        <dbReference type="ARBA" id="ARBA00023002"/>
    </source>
</evidence>
<dbReference type="PROSITE" id="PS00065">
    <property type="entry name" value="D_2_HYDROXYACID_DH_1"/>
    <property type="match status" value="1"/>
</dbReference>
<sequence length="320" mass="33918">MRIVVLDDYQHVARDSADWGSLPEGVDVDVVHQHLTGAALRGALAGAEVVVAMRERTAFDAALLGELPDLRLLVTTAMANAAIDLDACRERGVVVCGTRMVVPGTAEMTWALLLALLKQVPRLDAGVRAGAWQQRLDRASGIGGDLAGSVLGVVGLGKLGQRVARVAQAFDMQVLAWSQHLDHDLARRLGVEPTTKGDLLARSDAVTLHLVLSERTRGVIGARELALMKPGALLVNTSRGPLVDEAALLEALRSGRLGGAGLDVYDVEPLPDHHPLRSAPRTALTPHVGYVTEDTFAAFYGDAVEDVAAWLAGSPVRVLT</sequence>
<dbReference type="Pfam" id="PF02826">
    <property type="entry name" value="2-Hacid_dh_C"/>
    <property type="match status" value="1"/>
</dbReference>
<keyword evidence="2" id="KW-0028">Amino-acid biosynthesis</keyword>
<evidence type="ECO:0000313" key="8">
    <source>
        <dbReference type="EMBL" id="TXR57424.1"/>
    </source>
</evidence>
<dbReference type="PROSITE" id="PS00671">
    <property type="entry name" value="D_2_HYDROXYACID_DH_3"/>
    <property type="match status" value="1"/>
</dbReference>
<dbReference type="Pfam" id="PF00389">
    <property type="entry name" value="2-Hacid_dh"/>
    <property type="match status" value="1"/>
</dbReference>
<dbReference type="CDD" id="cd12169">
    <property type="entry name" value="PGDH_like_1"/>
    <property type="match status" value="1"/>
</dbReference>
<dbReference type="PANTHER" id="PTHR42789:SF1">
    <property type="entry name" value="D-ISOMER SPECIFIC 2-HYDROXYACID DEHYDROGENASE FAMILY PROTEIN (AFU_ORTHOLOGUE AFUA_6G10090)"/>
    <property type="match status" value="1"/>
</dbReference>
<dbReference type="InterPro" id="IPR006140">
    <property type="entry name" value="D-isomer_DH_NAD-bd"/>
</dbReference>
<dbReference type="InterPro" id="IPR050857">
    <property type="entry name" value="D-2-hydroxyacid_DH"/>
</dbReference>
<comment type="caution">
    <text evidence="8">The sequence shown here is derived from an EMBL/GenBank/DDBJ whole genome shotgun (WGS) entry which is preliminary data.</text>
</comment>
<evidence type="ECO:0000259" key="7">
    <source>
        <dbReference type="Pfam" id="PF02826"/>
    </source>
</evidence>
<dbReference type="InterPro" id="IPR029752">
    <property type="entry name" value="D-isomer_DH_CS1"/>
</dbReference>
<evidence type="ECO:0000256" key="5">
    <source>
        <dbReference type="RuleBase" id="RU003719"/>
    </source>
</evidence>
<dbReference type="InterPro" id="IPR029753">
    <property type="entry name" value="D-isomer_DH_CS"/>
</dbReference>
<evidence type="ECO:0000259" key="6">
    <source>
        <dbReference type="Pfam" id="PF00389"/>
    </source>
</evidence>
<feature type="domain" description="D-isomer specific 2-hydroxyacid dehydrogenase catalytic" evidence="6">
    <location>
        <begin position="21"/>
        <end position="316"/>
    </location>
</feature>
<proteinExistence type="inferred from homology"/>
<dbReference type="AlphaFoldDB" id="A0A5C8ZIL1"/>
<protein>
    <submittedName>
        <fullName evidence="8">D-2-hydroxyacid dehydrogenase family protein</fullName>
    </submittedName>
</protein>
<dbReference type="GO" id="GO:0051287">
    <property type="term" value="F:NAD binding"/>
    <property type="evidence" value="ECO:0007669"/>
    <property type="project" value="InterPro"/>
</dbReference>
<comment type="similarity">
    <text evidence="1 5">Belongs to the D-isomer specific 2-hydroxyacid dehydrogenase family.</text>
</comment>
<organism evidence="8 9">
    <name type="scientific">Quadrisphaera setariae</name>
    <dbReference type="NCBI Taxonomy" id="2593304"/>
    <lineage>
        <taxon>Bacteria</taxon>
        <taxon>Bacillati</taxon>
        <taxon>Actinomycetota</taxon>
        <taxon>Actinomycetes</taxon>
        <taxon>Kineosporiales</taxon>
        <taxon>Kineosporiaceae</taxon>
        <taxon>Quadrisphaera</taxon>
    </lineage>
</organism>
<evidence type="ECO:0000256" key="2">
    <source>
        <dbReference type="ARBA" id="ARBA00022605"/>
    </source>
</evidence>
<dbReference type="GO" id="GO:0016616">
    <property type="term" value="F:oxidoreductase activity, acting on the CH-OH group of donors, NAD or NADP as acceptor"/>
    <property type="evidence" value="ECO:0007669"/>
    <property type="project" value="InterPro"/>
</dbReference>
<dbReference type="InterPro" id="IPR006139">
    <property type="entry name" value="D-isomer_2_OHA_DH_cat_dom"/>
</dbReference>
<dbReference type="GO" id="GO:0008652">
    <property type="term" value="P:amino acid biosynthetic process"/>
    <property type="evidence" value="ECO:0007669"/>
    <property type="project" value="UniProtKB-KW"/>
</dbReference>
<evidence type="ECO:0000256" key="1">
    <source>
        <dbReference type="ARBA" id="ARBA00005854"/>
    </source>
</evidence>
<gene>
    <name evidence="8" type="ORF">FMM08_04010</name>
</gene>
<dbReference type="Gene3D" id="3.40.50.720">
    <property type="entry name" value="NAD(P)-binding Rossmann-like Domain"/>
    <property type="match status" value="2"/>
</dbReference>
<feature type="domain" description="D-isomer specific 2-hydroxyacid dehydrogenase NAD-binding" evidence="7">
    <location>
        <begin position="111"/>
        <end position="289"/>
    </location>
</feature>
<evidence type="ECO:0000256" key="4">
    <source>
        <dbReference type="ARBA" id="ARBA00023027"/>
    </source>
</evidence>
<name>A0A5C8ZIL1_9ACTN</name>
<dbReference type="RefSeq" id="WP_147925065.1">
    <property type="nucleotide sequence ID" value="NZ_VKAC01000002.1"/>
</dbReference>
<dbReference type="FunFam" id="3.40.50.720:FF:000203">
    <property type="entry name" value="D-3-phosphoglycerate dehydrogenase (SerA)"/>
    <property type="match status" value="1"/>
</dbReference>
<dbReference type="OrthoDB" id="117809at2"/>
<dbReference type="SUPFAM" id="SSF52283">
    <property type="entry name" value="Formate/glycerate dehydrogenase catalytic domain-like"/>
    <property type="match status" value="1"/>
</dbReference>
<dbReference type="InterPro" id="IPR036291">
    <property type="entry name" value="NAD(P)-bd_dom_sf"/>
</dbReference>
<dbReference type="EMBL" id="VKAC01000002">
    <property type="protein sequence ID" value="TXR57424.1"/>
    <property type="molecule type" value="Genomic_DNA"/>
</dbReference>
<dbReference type="PANTHER" id="PTHR42789">
    <property type="entry name" value="D-ISOMER SPECIFIC 2-HYDROXYACID DEHYDROGENASE FAMILY PROTEIN (AFU_ORTHOLOGUE AFUA_6G10090)"/>
    <property type="match status" value="1"/>
</dbReference>
<keyword evidence="4" id="KW-0520">NAD</keyword>
<accession>A0A5C8ZIL1</accession>
<dbReference type="SUPFAM" id="SSF51735">
    <property type="entry name" value="NAD(P)-binding Rossmann-fold domains"/>
    <property type="match status" value="1"/>
</dbReference>
<keyword evidence="3 5" id="KW-0560">Oxidoreductase</keyword>
<keyword evidence="9" id="KW-1185">Reference proteome</keyword>
<dbReference type="Proteomes" id="UP000321234">
    <property type="component" value="Unassembled WGS sequence"/>
</dbReference>
<evidence type="ECO:0000313" key="9">
    <source>
        <dbReference type="Proteomes" id="UP000321234"/>
    </source>
</evidence>